<evidence type="ECO:0000256" key="1">
    <source>
        <dbReference type="SAM" id="MobiDB-lite"/>
    </source>
</evidence>
<evidence type="ECO:0000313" key="2">
    <source>
        <dbReference type="EMBL" id="CAB3994616.1"/>
    </source>
</evidence>
<organism evidence="2 3">
    <name type="scientific">Paramuricea clavata</name>
    <name type="common">Red gorgonian</name>
    <name type="synonym">Violescent sea-whip</name>
    <dbReference type="NCBI Taxonomy" id="317549"/>
    <lineage>
        <taxon>Eukaryota</taxon>
        <taxon>Metazoa</taxon>
        <taxon>Cnidaria</taxon>
        <taxon>Anthozoa</taxon>
        <taxon>Octocorallia</taxon>
        <taxon>Malacalcyonacea</taxon>
        <taxon>Plexauridae</taxon>
        <taxon>Paramuricea</taxon>
    </lineage>
</organism>
<proteinExistence type="predicted"/>
<keyword evidence="3" id="KW-1185">Reference proteome</keyword>
<reference evidence="2" key="1">
    <citation type="submission" date="2020-04" db="EMBL/GenBank/DDBJ databases">
        <authorList>
            <person name="Alioto T."/>
            <person name="Alioto T."/>
            <person name="Gomez Garrido J."/>
        </authorList>
    </citation>
    <scope>NUCLEOTIDE SEQUENCE</scope>
    <source>
        <strain evidence="2">A484AB</strain>
    </source>
</reference>
<accession>A0A7D9DVT2</accession>
<dbReference type="EMBL" id="CACRXK020002500">
    <property type="protein sequence ID" value="CAB3994616.1"/>
    <property type="molecule type" value="Genomic_DNA"/>
</dbReference>
<dbReference type="Proteomes" id="UP001152795">
    <property type="component" value="Unassembled WGS sequence"/>
</dbReference>
<name>A0A7D9DVT2_PARCT</name>
<evidence type="ECO:0000313" key="3">
    <source>
        <dbReference type="Proteomes" id="UP001152795"/>
    </source>
</evidence>
<gene>
    <name evidence="2" type="ORF">PACLA_8A037296</name>
</gene>
<comment type="caution">
    <text evidence="2">The sequence shown here is derived from an EMBL/GenBank/DDBJ whole genome shotgun (WGS) entry which is preliminary data.</text>
</comment>
<protein>
    <submittedName>
        <fullName evidence="2">Uncharacterized protein</fullName>
    </submittedName>
</protein>
<sequence>MNHGEIAEAQSSTSAVGATQNAAVTIINRHLNIGSFQLTRDSNDTAVRWAKWKQNIERQFRIFGIEERRENSQYQRRDNKSERRETKSRQYSKPDDQSNYN</sequence>
<feature type="region of interest" description="Disordered" evidence="1">
    <location>
        <begin position="64"/>
        <end position="101"/>
    </location>
</feature>
<dbReference type="AlphaFoldDB" id="A0A7D9DVT2"/>